<evidence type="ECO:0000313" key="3">
    <source>
        <dbReference type="Proteomes" id="UP001161064"/>
    </source>
</evidence>
<name>A0ABQ4PTC2_9PROT</name>
<evidence type="ECO:0000256" key="1">
    <source>
        <dbReference type="SAM" id="MobiDB-lite"/>
    </source>
</evidence>
<reference evidence="2" key="1">
    <citation type="submission" date="2021-05" db="EMBL/GenBank/DDBJ databases">
        <authorList>
            <person name="Tanabe Y."/>
        </authorList>
    </citation>
    <scope>NUCLEOTIDE SEQUENCE</scope>
    <source>
        <strain evidence="2">BOTRYCO-1</strain>
    </source>
</reference>
<gene>
    <name evidence="2" type="primary">sciP</name>
    <name evidence="2" type="ORF">PsB1_0378</name>
</gene>
<dbReference type="RefSeq" id="WP_284358711.1">
    <property type="nucleotide sequence ID" value="NZ_BPFZ01000002.1"/>
</dbReference>
<dbReference type="Proteomes" id="UP001161064">
    <property type="component" value="Unassembled WGS sequence"/>
</dbReference>
<dbReference type="Gene3D" id="1.10.10.10">
    <property type="entry name" value="Winged helix-like DNA-binding domain superfamily/Winged helix DNA-binding domain"/>
    <property type="match status" value="1"/>
</dbReference>
<evidence type="ECO:0000313" key="2">
    <source>
        <dbReference type="EMBL" id="GIU66224.1"/>
    </source>
</evidence>
<dbReference type="InterPro" id="IPR009534">
    <property type="entry name" value="DUF1153"/>
</dbReference>
<dbReference type="InterPro" id="IPR036388">
    <property type="entry name" value="WH-like_DNA-bd_sf"/>
</dbReference>
<dbReference type="InterPro" id="IPR010921">
    <property type="entry name" value="Trp_repressor/repl_initiator"/>
</dbReference>
<proteinExistence type="predicted"/>
<evidence type="ECO:0008006" key="4">
    <source>
        <dbReference type="Google" id="ProtNLM"/>
    </source>
</evidence>
<dbReference type="Pfam" id="PF06627">
    <property type="entry name" value="DUF1153"/>
    <property type="match status" value="1"/>
</dbReference>
<organism evidence="2 3">
    <name type="scientific">Candidatus Phycosocius spiralis</name>
    <dbReference type="NCBI Taxonomy" id="2815099"/>
    <lineage>
        <taxon>Bacteria</taxon>
        <taxon>Pseudomonadati</taxon>
        <taxon>Pseudomonadota</taxon>
        <taxon>Alphaproteobacteria</taxon>
        <taxon>Caulobacterales</taxon>
        <taxon>Caulobacterales incertae sedis</taxon>
        <taxon>Candidatus Phycosocius</taxon>
    </lineage>
</organism>
<protein>
    <recommendedName>
        <fullName evidence="4">DUF1153 domain-containing protein</fullName>
    </recommendedName>
</protein>
<dbReference type="SUPFAM" id="SSF48295">
    <property type="entry name" value="TrpR-like"/>
    <property type="match status" value="1"/>
</dbReference>
<comment type="caution">
    <text evidence="2">The sequence shown here is derived from an EMBL/GenBank/DDBJ whole genome shotgun (WGS) entry which is preliminary data.</text>
</comment>
<reference evidence="2" key="2">
    <citation type="journal article" date="2023" name="ISME Commun">
        <title>Characterization of a bloom-associated alphaproteobacterial lineage, 'Candidatus Phycosocius': insights into freshwater algal-bacterial interactions.</title>
        <authorList>
            <person name="Tanabe Y."/>
            <person name="Yamaguchi H."/>
            <person name="Yoshida M."/>
            <person name="Kai A."/>
            <person name="Okazaki Y."/>
        </authorList>
    </citation>
    <scope>NUCLEOTIDE SEQUENCE</scope>
    <source>
        <strain evidence="2">BOTRYCO-1</strain>
    </source>
</reference>
<keyword evidence="3" id="KW-1185">Reference proteome</keyword>
<accession>A0ABQ4PTC2</accession>
<sequence>MVHAMQRELSVTGPEGTPLTLSSLPPPNTARWVARRKAEVVAAVKGGLLSFEDACTRYRITTEEFLGWQRQVDRHGLPGLRVTRLQNYR</sequence>
<feature type="region of interest" description="Disordered" evidence="1">
    <location>
        <begin position="1"/>
        <end position="26"/>
    </location>
</feature>
<dbReference type="EMBL" id="BPFZ01000002">
    <property type="protein sequence ID" value="GIU66224.1"/>
    <property type="molecule type" value="Genomic_DNA"/>
</dbReference>